<evidence type="ECO:0000313" key="2">
    <source>
        <dbReference type="Proteomes" id="UP000008792"/>
    </source>
</evidence>
<accession>A0A0Q9WC89</accession>
<reference evidence="1 2" key="1">
    <citation type="journal article" date="2007" name="Nature">
        <title>Evolution of genes and genomes on the Drosophila phylogeny.</title>
        <authorList>
            <consortium name="Drosophila 12 Genomes Consortium"/>
            <person name="Clark A.G."/>
            <person name="Eisen M.B."/>
            <person name="Smith D.R."/>
            <person name="Bergman C.M."/>
            <person name="Oliver B."/>
            <person name="Markow T.A."/>
            <person name="Kaufman T.C."/>
            <person name="Kellis M."/>
            <person name="Gelbart W."/>
            <person name="Iyer V.N."/>
            <person name="Pollard D.A."/>
            <person name="Sackton T.B."/>
            <person name="Larracuente A.M."/>
            <person name="Singh N.D."/>
            <person name="Abad J.P."/>
            <person name="Abt D.N."/>
            <person name="Adryan B."/>
            <person name="Aguade M."/>
            <person name="Akashi H."/>
            <person name="Anderson W.W."/>
            <person name="Aquadro C.F."/>
            <person name="Ardell D.H."/>
            <person name="Arguello R."/>
            <person name="Artieri C.G."/>
            <person name="Barbash D.A."/>
            <person name="Barker D."/>
            <person name="Barsanti P."/>
            <person name="Batterham P."/>
            <person name="Batzoglou S."/>
            <person name="Begun D."/>
            <person name="Bhutkar A."/>
            <person name="Blanco E."/>
            <person name="Bosak S.A."/>
            <person name="Bradley R.K."/>
            <person name="Brand A.D."/>
            <person name="Brent M.R."/>
            <person name="Brooks A.N."/>
            <person name="Brown R.H."/>
            <person name="Butlin R.K."/>
            <person name="Caggese C."/>
            <person name="Calvi B.R."/>
            <person name="Bernardo de Carvalho A."/>
            <person name="Caspi A."/>
            <person name="Castrezana S."/>
            <person name="Celniker S.E."/>
            <person name="Chang J.L."/>
            <person name="Chapple C."/>
            <person name="Chatterji S."/>
            <person name="Chinwalla A."/>
            <person name="Civetta A."/>
            <person name="Clifton S.W."/>
            <person name="Comeron J.M."/>
            <person name="Costello J.C."/>
            <person name="Coyne J.A."/>
            <person name="Daub J."/>
            <person name="David R.G."/>
            <person name="Delcher A.L."/>
            <person name="Delehaunty K."/>
            <person name="Do C.B."/>
            <person name="Ebling H."/>
            <person name="Edwards K."/>
            <person name="Eickbush T."/>
            <person name="Evans J.D."/>
            <person name="Filipski A."/>
            <person name="Findeiss S."/>
            <person name="Freyhult E."/>
            <person name="Fulton L."/>
            <person name="Fulton R."/>
            <person name="Garcia A.C."/>
            <person name="Gardiner A."/>
            <person name="Garfield D.A."/>
            <person name="Garvin B.E."/>
            <person name="Gibson G."/>
            <person name="Gilbert D."/>
            <person name="Gnerre S."/>
            <person name="Godfrey J."/>
            <person name="Good R."/>
            <person name="Gotea V."/>
            <person name="Gravely B."/>
            <person name="Greenberg A.J."/>
            <person name="Griffiths-Jones S."/>
            <person name="Gross S."/>
            <person name="Guigo R."/>
            <person name="Gustafson E.A."/>
            <person name="Haerty W."/>
            <person name="Hahn M.W."/>
            <person name="Halligan D.L."/>
            <person name="Halpern A.L."/>
            <person name="Halter G.M."/>
            <person name="Han M.V."/>
            <person name="Heger A."/>
            <person name="Hillier L."/>
            <person name="Hinrichs A.S."/>
            <person name="Holmes I."/>
            <person name="Hoskins R.A."/>
            <person name="Hubisz M.J."/>
            <person name="Hultmark D."/>
            <person name="Huntley M.A."/>
            <person name="Jaffe D.B."/>
            <person name="Jagadeeshan S."/>
            <person name="Jeck W.R."/>
            <person name="Johnson J."/>
            <person name="Jones C.D."/>
            <person name="Jordan W.C."/>
            <person name="Karpen G.H."/>
            <person name="Kataoka E."/>
            <person name="Keightley P.D."/>
            <person name="Kheradpour P."/>
            <person name="Kirkness E.F."/>
            <person name="Koerich L.B."/>
            <person name="Kristiansen K."/>
            <person name="Kudrna D."/>
            <person name="Kulathinal R.J."/>
            <person name="Kumar S."/>
            <person name="Kwok R."/>
            <person name="Lander E."/>
            <person name="Langley C.H."/>
            <person name="Lapoint R."/>
            <person name="Lazzaro B.P."/>
            <person name="Lee S.J."/>
            <person name="Levesque L."/>
            <person name="Li R."/>
            <person name="Lin C.F."/>
            <person name="Lin M.F."/>
            <person name="Lindblad-Toh K."/>
            <person name="Llopart A."/>
            <person name="Long M."/>
            <person name="Low L."/>
            <person name="Lozovsky E."/>
            <person name="Lu J."/>
            <person name="Luo M."/>
            <person name="Machado C.A."/>
            <person name="Makalowski W."/>
            <person name="Marzo M."/>
            <person name="Matsuda M."/>
            <person name="Matzkin L."/>
            <person name="McAllister B."/>
            <person name="McBride C.S."/>
            <person name="McKernan B."/>
            <person name="McKernan K."/>
            <person name="Mendez-Lago M."/>
            <person name="Minx P."/>
            <person name="Mollenhauer M.U."/>
            <person name="Montooth K."/>
            <person name="Mount S.M."/>
            <person name="Mu X."/>
            <person name="Myers E."/>
            <person name="Negre B."/>
            <person name="Newfeld S."/>
            <person name="Nielsen R."/>
            <person name="Noor M.A."/>
            <person name="O'Grady P."/>
            <person name="Pachter L."/>
            <person name="Papaceit M."/>
            <person name="Parisi M.J."/>
            <person name="Parisi M."/>
            <person name="Parts L."/>
            <person name="Pedersen J.S."/>
            <person name="Pesole G."/>
            <person name="Phillippy A.M."/>
            <person name="Ponting C.P."/>
            <person name="Pop M."/>
            <person name="Porcelli D."/>
            <person name="Powell J.R."/>
            <person name="Prohaska S."/>
            <person name="Pruitt K."/>
            <person name="Puig M."/>
            <person name="Quesneville H."/>
            <person name="Ram K.R."/>
            <person name="Rand D."/>
            <person name="Rasmussen M.D."/>
            <person name="Reed L.K."/>
            <person name="Reenan R."/>
            <person name="Reily A."/>
            <person name="Remington K.A."/>
            <person name="Rieger T.T."/>
            <person name="Ritchie M.G."/>
            <person name="Robin C."/>
            <person name="Rogers Y.H."/>
            <person name="Rohde C."/>
            <person name="Rozas J."/>
            <person name="Rubenfield M.J."/>
            <person name="Ruiz A."/>
            <person name="Russo S."/>
            <person name="Salzberg S.L."/>
            <person name="Sanchez-Gracia A."/>
            <person name="Saranga D.J."/>
            <person name="Sato H."/>
            <person name="Schaeffer S.W."/>
            <person name="Schatz M.C."/>
            <person name="Schlenke T."/>
            <person name="Schwartz R."/>
            <person name="Segarra C."/>
            <person name="Singh R.S."/>
            <person name="Sirot L."/>
            <person name="Sirota M."/>
            <person name="Sisneros N.B."/>
            <person name="Smith C.D."/>
            <person name="Smith T.F."/>
            <person name="Spieth J."/>
            <person name="Stage D.E."/>
            <person name="Stark A."/>
            <person name="Stephan W."/>
            <person name="Strausberg R.L."/>
            <person name="Strempel S."/>
            <person name="Sturgill D."/>
            <person name="Sutton G."/>
            <person name="Sutton G.G."/>
            <person name="Tao W."/>
            <person name="Teichmann S."/>
            <person name="Tobari Y.N."/>
            <person name="Tomimura Y."/>
            <person name="Tsolas J.M."/>
            <person name="Valente V.L."/>
            <person name="Venter E."/>
            <person name="Venter J.C."/>
            <person name="Vicario S."/>
            <person name="Vieira F.G."/>
            <person name="Vilella A.J."/>
            <person name="Villasante A."/>
            <person name="Walenz B."/>
            <person name="Wang J."/>
            <person name="Wasserman M."/>
            <person name="Watts T."/>
            <person name="Wilson D."/>
            <person name="Wilson R.K."/>
            <person name="Wing R.A."/>
            <person name="Wolfner M.F."/>
            <person name="Wong A."/>
            <person name="Wong G.K."/>
            <person name="Wu C.I."/>
            <person name="Wu G."/>
            <person name="Yamamoto D."/>
            <person name="Yang H.P."/>
            <person name="Yang S.P."/>
            <person name="Yorke J.A."/>
            <person name="Yoshida K."/>
            <person name="Zdobnov E."/>
            <person name="Zhang P."/>
            <person name="Zhang Y."/>
            <person name="Zimin A.V."/>
            <person name="Baldwin J."/>
            <person name="Abdouelleil A."/>
            <person name="Abdulkadir J."/>
            <person name="Abebe A."/>
            <person name="Abera B."/>
            <person name="Abreu J."/>
            <person name="Acer S.C."/>
            <person name="Aftuck L."/>
            <person name="Alexander A."/>
            <person name="An P."/>
            <person name="Anderson E."/>
            <person name="Anderson S."/>
            <person name="Arachi H."/>
            <person name="Azer M."/>
            <person name="Bachantsang P."/>
            <person name="Barry A."/>
            <person name="Bayul T."/>
            <person name="Berlin A."/>
            <person name="Bessette D."/>
            <person name="Bloom T."/>
            <person name="Blye J."/>
            <person name="Boguslavskiy L."/>
            <person name="Bonnet C."/>
            <person name="Boukhgalter B."/>
            <person name="Bourzgui I."/>
            <person name="Brown A."/>
            <person name="Cahill P."/>
            <person name="Channer S."/>
            <person name="Cheshatsang Y."/>
            <person name="Chuda L."/>
            <person name="Citroen M."/>
            <person name="Collymore A."/>
            <person name="Cooke P."/>
            <person name="Costello M."/>
            <person name="D'Aco K."/>
            <person name="Daza R."/>
            <person name="De Haan G."/>
            <person name="DeGray S."/>
            <person name="DeMaso C."/>
            <person name="Dhargay N."/>
            <person name="Dooley K."/>
            <person name="Dooley E."/>
            <person name="Doricent M."/>
            <person name="Dorje P."/>
            <person name="Dorjee K."/>
            <person name="Dupes A."/>
            <person name="Elong R."/>
            <person name="Falk J."/>
            <person name="Farina A."/>
            <person name="Faro S."/>
            <person name="Ferguson D."/>
            <person name="Fisher S."/>
            <person name="Foley C.D."/>
            <person name="Franke A."/>
            <person name="Friedrich D."/>
            <person name="Gadbois L."/>
            <person name="Gearin G."/>
            <person name="Gearin C.R."/>
            <person name="Giannoukos G."/>
            <person name="Goode T."/>
            <person name="Graham J."/>
            <person name="Grandbois E."/>
            <person name="Grewal S."/>
            <person name="Gyaltsen K."/>
            <person name="Hafez N."/>
            <person name="Hagos B."/>
            <person name="Hall J."/>
            <person name="Henson C."/>
            <person name="Hollinger A."/>
            <person name="Honan T."/>
            <person name="Huard M.D."/>
            <person name="Hughes L."/>
            <person name="Hurhula B."/>
            <person name="Husby M.E."/>
            <person name="Kamat A."/>
            <person name="Kanga B."/>
            <person name="Kashin S."/>
            <person name="Khazanovich D."/>
            <person name="Kisner P."/>
            <person name="Lance K."/>
            <person name="Lara M."/>
            <person name="Lee W."/>
            <person name="Lennon N."/>
            <person name="Letendre F."/>
            <person name="LeVine R."/>
            <person name="Lipovsky A."/>
            <person name="Liu X."/>
            <person name="Liu J."/>
            <person name="Liu S."/>
            <person name="Lokyitsang T."/>
            <person name="Lokyitsang Y."/>
            <person name="Lubonja R."/>
            <person name="Lui A."/>
            <person name="MacDonald P."/>
            <person name="Magnisalis V."/>
            <person name="Maru K."/>
            <person name="Matthews C."/>
            <person name="McCusker W."/>
            <person name="McDonough S."/>
            <person name="Mehta T."/>
            <person name="Meldrim J."/>
            <person name="Meneus L."/>
            <person name="Mihai O."/>
            <person name="Mihalev A."/>
            <person name="Mihova T."/>
            <person name="Mittelman R."/>
            <person name="Mlenga V."/>
            <person name="Montmayeur A."/>
            <person name="Mulrain L."/>
            <person name="Navidi A."/>
            <person name="Naylor J."/>
            <person name="Negash T."/>
            <person name="Nguyen T."/>
            <person name="Nguyen N."/>
            <person name="Nicol R."/>
            <person name="Norbu C."/>
            <person name="Norbu N."/>
            <person name="Novod N."/>
            <person name="O'Neill B."/>
            <person name="Osman S."/>
            <person name="Markiewicz E."/>
            <person name="Oyono O.L."/>
            <person name="Patti C."/>
            <person name="Phunkhang P."/>
            <person name="Pierre F."/>
            <person name="Priest M."/>
            <person name="Raghuraman S."/>
            <person name="Rege F."/>
            <person name="Reyes R."/>
            <person name="Rise C."/>
            <person name="Rogov P."/>
            <person name="Ross K."/>
            <person name="Ryan E."/>
            <person name="Settipalli S."/>
            <person name="Shea T."/>
            <person name="Sherpa N."/>
            <person name="Shi L."/>
            <person name="Shih D."/>
            <person name="Sparrow T."/>
            <person name="Spaulding J."/>
            <person name="Stalker J."/>
            <person name="Stange-Thomann N."/>
            <person name="Stavropoulos S."/>
            <person name="Stone C."/>
            <person name="Strader C."/>
            <person name="Tesfaye S."/>
            <person name="Thomson T."/>
            <person name="Thoulutsang Y."/>
            <person name="Thoulutsang D."/>
            <person name="Topham K."/>
            <person name="Topping I."/>
            <person name="Tsamla T."/>
            <person name="Vassiliev H."/>
            <person name="Vo A."/>
            <person name="Wangchuk T."/>
            <person name="Wangdi T."/>
            <person name="Weiand M."/>
            <person name="Wilkinson J."/>
            <person name="Wilson A."/>
            <person name="Yadav S."/>
            <person name="Young G."/>
            <person name="Yu Q."/>
            <person name="Zembek L."/>
            <person name="Zhong D."/>
            <person name="Zimmer A."/>
            <person name="Zwirko Z."/>
            <person name="Jaffe D.B."/>
            <person name="Alvarez P."/>
            <person name="Brockman W."/>
            <person name="Butler J."/>
            <person name="Chin C."/>
            <person name="Gnerre S."/>
            <person name="Grabherr M."/>
            <person name="Kleber M."/>
            <person name="Mauceli E."/>
            <person name="MacCallum I."/>
        </authorList>
    </citation>
    <scope>NUCLEOTIDE SEQUENCE [LARGE SCALE GENOMIC DNA]</scope>
    <source>
        <strain evidence="2">Tucson 15010-1051.87</strain>
    </source>
</reference>
<dbReference type="InParanoid" id="A0A0Q9WC89"/>
<proteinExistence type="predicted"/>
<keyword evidence="2" id="KW-1185">Reference proteome</keyword>
<organism evidence="1 2">
    <name type="scientific">Drosophila virilis</name>
    <name type="common">Fruit fly</name>
    <dbReference type="NCBI Taxonomy" id="7244"/>
    <lineage>
        <taxon>Eukaryota</taxon>
        <taxon>Metazoa</taxon>
        <taxon>Ecdysozoa</taxon>
        <taxon>Arthropoda</taxon>
        <taxon>Hexapoda</taxon>
        <taxon>Insecta</taxon>
        <taxon>Pterygota</taxon>
        <taxon>Neoptera</taxon>
        <taxon>Endopterygota</taxon>
        <taxon>Diptera</taxon>
        <taxon>Brachycera</taxon>
        <taxon>Muscomorpha</taxon>
        <taxon>Ephydroidea</taxon>
        <taxon>Drosophilidae</taxon>
        <taxon>Drosophila</taxon>
    </lineage>
</organism>
<dbReference type="EMBL" id="CH940648">
    <property type="protein sequence ID" value="KRF79393.1"/>
    <property type="molecule type" value="Genomic_DNA"/>
</dbReference>
<name>A0A0Q9WC89_DROVI</name>
<sequence length="138" mass="14994">MPHRTVASGQSNNVCVLCDEYVYKNCIVARTGMAAHSSTAWDMVKVERLTVGEQHESQFNKCVKGYKITDDLNKFVCFWSAELGCQAIANSTQLSNTESICKACAKHCGCELSSSALPGIDAVLILTICLDLIIITLS</sequence>
<dbReference type="Proteomes" id="UP000008792">
    <property type="component" value="Unassembled WGS sequence"/>
</dbReference>
<evidence type="ECO:0000313" key="1">
    <source>
        <dbReference type="EMBL" id="KRF79393.1"/>
    </source>
</evidence>
<gene>
    <name evidence="1" type="primary">Dvir\GJ26727</name>
    <name evidence="1" type="ORF">Dvir_GJ26727</name>
</gene>
<dbReference type="AlphaFoldDB" id="A0A0Q9WC89"/>
<protein>
    <submittedName>
        <fullName evidence="1">Uncharacterized protein</fullName>
    </submittedName>
</protein>